<dbReference type="InterPro" id="IPR004792">
    <property type="entry name" value="BaiN-like"/>
</dbReference>
<organism evidence="6 7">
    <name type="scientific">Sinomicrobium pectinilyticum</name>
    <dbReference type="NCBI Taxonomy" id="1084421"/>
    <lineage>
        <taxon>Bacteria</taxon>
        <taxon>Pseudomonadati</taxon>
        <taxon>Bacteroidota</taxon>
        <taxon>Flavobacteriia</taxon>
        <taxon>Flavobacteriales</taxon>
        <taxon>Flavobacteriaceae</taxon>
        <taxon>Sinomicrobium</taxon>
    </lineage>
</organism>
<evidence type="ECO:0000256" key="2">
    <source>
        <dbReference type="ARBA" id="ARBA00022630"/>
    </source>
</evidence>
<dbReference type="InterPro" id="IPR055178">
    <property type="entry name" value="RsdA/BaiN/AoA(So)-like_dom"/>
</dbReference>
<dbReference type="SUPFAM" id="SSF160996">
    <property type="entry name" value="HI0933 insert domain-like"/>
    <property type="match status" value="1"/>
</dbReference>
<evidence type="ECO:0000256" key="1">
    <source>
        <dbReference type="ARBA" id="ARBA00001974"/>
    </source>
</evidence>
<dbReference type="PRINTS" id="PR00368">
    <property type="entry name" value="FADPNR"/>
</dbReference>
<dbReference type="Gene3D" id="2.40.30.10">
    <property type="entry name" value="Translation factors"/>
    <property type="match status" value="1"/>
</dbReference>
<dbReference type="AlphaFoldDB" id="A0A3N0ELP8"/>
<dbReference type="NCBIfam" id="TIGR00275">
    <property type="entry name" value="aminoacetone oxidase family FAD-binding enzyme"/>
    <property type="match status" value="1"/>
</dbReference>
<dbReference type="Gene3D" id="1.10.8.260">
    <property type="entry name" value="HI0933 insert domain-like"/>
    <property type="match status" value="1"/>
</dbReference>
<dbReference type="RefSeq" id="WP_123215491.1">
    <property type="nucleotide sequence ID" value="NZ_RJTM01000057.1"/>
</dbReference>
<dbReference type="SUPFAM" id="SSF51905">
    <property type="entry name" value="FAD/NAD(P)-binding domain"/>
    <property type="match status" value="1"/>
</dbReference>
<evidence type="ECO:0000313" key="7">
    <source>
        <dbReference type="Proteomes" id="UP000267469"/>
    </source>
</evidence>
<dbReference type="InterPro" id="IPR023166">
    <property type="entry name" value="BaiN-like_dom_sf"/>
</dbReference>
<keyword evidence="3" id="KW-0274">FAD</keyword>
<evidence type="ECO:0000259" key="5">
    <source>
        <dbReference type="Pfam" id="PF22780"/>
    </source>
</evidence>
<dbReference type="InterPro" id="IPR036188">
    <property type="entry name" value="FAD/NAD-bd_sf"/>
</dbReference>
<evidence type="ECO:0000259" key="4">
    <source>
        <dbReference type="Pfam" id="PF03486"/>
    </source>
</evidence>
<feature type="domain" description="RsdA/BaiN/AoA(So)-like Rossmann fold-like" evidence="4">
    <location>
        <begin position="6"/>
        <end position="402"/>
    </location>
</feature>
<name>A0A3N0ELP8_SINP1</name>
<dbReference type="Proteomes" id="UP000267469">
    <property type="component" value="Unassembled WGS sequence"/>
</dbReference>
<dbReference type="Pfam" id="PF03486">
    <property type="entry name" value="HI0933_like"/>
    <property type="match status" value="1"/>
</dbReference>
<feature type="domain" description="RsdA/BaiN/AoA(So)-like insert" evidence="5">
    <location>
        <begin position="187"/>
        <end position="349"/>
    </location>
</feature>
<evidence type="ECO:0000313" key="6">
    <source>
        <dbReference type="EMBL" id="RNL88731.1"/>
    </source>
</evidence>
<gene>
    <name evidence="6" type="ORF">ED312_08065</name>
</gene>
<dbReference type="PRINTS" id="PR00411">
    <property type="entry name" value="PNDRDTASEI"/>
</dbReference>
<dbReference type="Gene3D" id="3.50.50.60">
    <property type="entry name" value="FAD/NAD(P)-binding domain"/>
    <property type="match status" value="1"/>
</dbReference>
<dbReference type="PANTHER" id="PTHR42887">
    <property type="entry name" value="OS12G0638800 PROTEIN"/>
    <property type="match status" value="1"/>
</dbReference>
<comment type="caution">
    <text evidence="6">The sequence shown here is derived from an EMBL/GenBank/DDBJ whole genome shotgun (WGS) entry which is preliminary data.</text>
</comment>
<reference evidence="6 7" key="1">
    <citation type="submission" date="2018-10" db="EMBL/GenBank/DDBJ databases">
        <title>Sinomicrobium pectinilyticum sp. nov., a pectinase-producing bacterium isolated from alkaline and saline soil, and emended description of the genus Sinomicrobium.</title>
        <authorList>
            <person name="Cheng B."/>
            <person name="Li C."/>
            <person name="Lai Q."/>
            <person name="Du M."/>
            <person name="Shao Z."/>
            <person name="Xu P."/>
            <person name="Yang C."/>
        </authorList>
    </citation>
    <scope>NUCLEOTIDE SEQUENCE [LARGE SCALE GENOMIC DNA]</scope>
    <source>
        <strain evidence="6 7">5DNS001</strain>
    </source>
</reference>
<accession>A0A3N0ELP8</accession>
<proteinExistence type="predicted"/>
<keyword evidence="7" id="KW-1185">Reference proteome</keyword>
<dbReference type="OrthoDB" id="9773233at2"/>
<keyword evidence="2" id="KW-0285">Flavoprotein</keyword>
<sequence length="414" mass="45205">MSKDADVIIAGGGAAGFFAAAHMAEALPGIRIMILEKSGEVLAKVKISGGGRCNVTHAEFVPRELAIHYPRGQKELLGPFHTFCSGDTVQFFESRGVRLKTEEDGRMFPETDSSQTIIDCLLRETAQRGVQVLTGHAIREIQSAGNSWELVTAKGNFTCRKLLIATGSSPKMWNIIRRFGHSVVPPVPSLFTFHIKDPRLAGLMGLAARVSVRISGEKSTGVFEGPLLITHWGISGPAVLKLSAWAARELHDCNYKFSVEVNWLHQLTFEETIAVLKENKEIHGKKNILSSGPFDLPKRLWVKLAEASGIPAEMRWAEIRRELLEDLAGQLTKGVFRVEGKSTFKEEFVTAGGVDLKEIDFKTFGSKIHKGLFFAGEVLNIDAVTGGFNFQSAWTGGYIAAKAIISALSGKGNK</sequence>
<comment type="cofactor">
    <cofactor evidence="1">
        <name>FAD</name>
        <dbReference type="ChEBI" id="CHEBI:57692"/>
    </cofactor>
</comment>
<dbReference type="Pfam" id="PF22780">
    <property type="entry name" value="HI0933_like_1st"/>
    <property type="match status" value="1"/>
</dbReference>
<dbReference type="EMBL" id="RJTM01000057">
    <property type="protein sequence ID" value="RNL88731.1"/>
    <property type="molecule type" value="Genomic_DNA"/>
</dbReference>
<dbReference type="InterPro" id="IPR057661">
    <property type="entry name" value="RsdA/BaiN/AoA(So)_Rossmann"/>
</dbReference>
<evidence type="ECO:0000256" key="3">
    <source>
        <dbReference type="ARBA" id="ARBA00022827"/>
    </source>
</evidence>
<protein>
    <submittedName>
        <fullName evidence="6">NAD(P)/FAD-dependent oxidoreductase</fullName>
    </submittedName>
</protein>
<dbReference type="PANTHER" id="PTHR42887:SF2">
    <property type="entry name" value="OS12G0638800 PROTEIN"/>
    <property type="match status" value="1"/>
</dbReference>